<comment type="caution">
    <text evidence="9">The sequence shown here is derived from an EMBL/GenBank/DDBJ whole genome shotgun (WGS) entry which is preliminary data.</text>
</comment>
<dbReference type="InterPro" id="IPR012910">
    <property type="entry name" value="Plug_dom"/>
</dbReference>
<name>A0A8J2XTF4_9BACT</name>
<dbReference type="AlphaFoldDB" id="A0A8J2XTF4"/>
<evidence type="ECO:0000313" key="9">
    <source>
        <dbReference type="EMBL" id="GGB16891.1"/>
    </source>
</evidence>
<evidence type="ECO:0000259" key="8">
    <source>
        <dbReference type="Pfam" id="PF07715"/>
    </source>
</evidence>
<keyword evidence="4 7" id="KW-0812">Transmembrane</keyword>
<dbReference type="InterPro" id="IPR023996">
    <property type="entry name" value="TonB-dep_OMP_SusC/RagA"/>
</dbReference>
<keyword evidence="5 7" id="KW-0472">Membrane</keyword>
<protein>
    <submittedName>
        <fullName evidence="9">SusC/RagA family TonB-linked outer membrane protein</fullName>
    </submittedName>
</protein>
<dbReference type="SUPFAM" id="SSF56935">
    <property type="entry name" value="Porins"/>
    <property type="match status" value="1"/>
</dbReference>
<dbReference type="InterPro" id="IPR023997">
    <property type="entry name" value="TonB-dep_OMP_SusC/RagA_CS"/>
</dbReference>
<keyword evidence="6 7" id="KW-0998">Cell outer membrane</keyword>
<dbReference type="Gene3D" id="2.60.40.1120">
    <property type="entry name" value="Carboxypeptidase-like, regulatory domain"/>
    <property type="match status" value="1"/>
</dbReference>
<gene>
    <name evidence="9" type="ORF">GCM10011511_45860</name>
</gene>
<dbReference type="Gene3D" id="2.40.170.20">
    <property type="entry name" value="TonB-dependent receptor, beta-barrel domain"/>
    <property type="match status" value="1"/>
</dbReference>
<dbReference type="PROSITE" id="PS00018">
    <property type="entry name" value="EF_HAND_1"/>
    <property type="match status" value="1"/>
</dbReference>
<dbReference type="InterPro" id="IPR036942">
    <property type="entry name" value="Beta-barrel_TonB_sf"/>
</dbReference>
<dbReference type="NCBIfam" id="TIGR04057">
    <property type="entry name" value="SusC_RagA_signa"/>
    <property type="match status" value="1"/>
</dbReference>
<evidence type="ECO:0000256" key="3">
    <source>
        <dbReference type="ARBA" id="ARBA00022452"/>
    </source>
</evidence>
<organism evidence="9 10">
    <name type="scientific">Puia dinghuensis</name>
    <dbReference type="NCBI Taxonomy" id="1792502"/>
    <lineage>
        <taxon>Bacteria</taxon>
        <taxon>Pseudomonadati</taxon>
        <taxon>Bacteroidota</taxon>
        <taxon>Chitinophagia</taxon>
        <taxon>Chitinophagales</taxon>
        <taxon>Chitinophagaceae</taxon>
        <taxon>Puia</taxon>
    </lineage>
</organism>
<dbReference type="Gene3D" id="2.170.130.10">
    <property type="entry name" value="TonB-dependent receptor, plug domain"/>
    <property type="match status" value="1"/>
</dbReference>
<comment type="similarity">
    <text evidence="7">Belongs to the TonB-dependent receptor family.</text>
</comment>
<evidence type="ECO:0000256" key="2">
    <source>
        <dbReference type="ARBA" id="ARBA00022448"/>
    </source>
</evidence>
<sequence length="1184" mass="129874">MIRKFQHGFMVCGFLLLFLGMGQRVIAQNIRLDLRQTDLAKVVAALQQQVPSMNFSYSQEMLEKVKLDRVQFKASRLEDALQVLQKKYGLHYLMDGNTVTLKYVPLAPPVEAPMTEARKIEGTVADENGQPVKGATVQVRGAGAATATNEEGHYMIMANPGAHLVVTSVGFARQDVPVRGNGPLDVRLHQGTDALNEVVFIGYQKMRKSDFTGAVASVKAAELNVSAPNVGQSLVGKVAGVVVSQTDGSPYASPKIRVRGVGSLNASTDPLYVIDGYPAGNDLYINPNDIESIDILKDAASAAIYGSRASGGVVMITTKRGRAGKSKLEYDYQYGIDQLAHKVKLLNGDQFAQLVIDGRNDSYKDLVQNQGLIWNDNMYLDNNATRVGRVGNGSSISIPTELYDFTTGKEIPQKYNTDWQNELYRNAAFLRHNLAFSGGNQSVRYMISGDYQSQDGIMLNTGQTRVNFRANVDGDVNDKVKVGASIAYTGITNHETQEGRWDHSPAFGALIYMPVFPAYNPNGTIAQFLADAESAQYGYQSIENPIATAEFTQIKRQGNRATYNAFASYELIPHLVFKANLGLQTYGETYDYYLPSSLSNGTNPPFSAQSIAAANATEQTTNFKDELGEFTLTYDKKFGEHSINILGGYTAQWTSNDIFAVNIKGFSNDLIPNITAGNPTLASFGGTSTATWTLNSYLGRAQYNYGGKYYLAGSLRTDGSSRFGEKNKWAVYPSVSGGWNISKESFYKGWLADNTSMRLRASWGLSGNNNIGNYNTVQTFNSPVLTTFGGGTTQAYQEGNVVDPNLEWESTSQYNVGVDVGFFHDRISLIANYYDSRTYNLLINNNISAVSGNPTILTNLRNSRIMNRGFDFQVDAKVVQRGGFNFNVSGNISINRNKVLNLGGASTIISNGAERQYITHITEAGQPIGMFYGYKVAGMVRAKDTANINIDNQYYNAATQSFPKGYVLKGPPRSTAQTNPLRPGDLYFQDVNGDGVVNSKDLSIIGTPYPKFTYGFNLSASYRAVDLSASFAGSYGNQVLDGQDYYLYNMEGSGNQYVQVANRYRSESQPGDGHVYRASRAGTQSNSTRLSSFYLQDGSFFRCTNIALGYNLPDITVLHKAGVSAIRVYWTVNNAFTITKYKGYNPEVDYNYSINNAAANLTPGVDYGIYPLVRSYNMGVHVTF</sequence>
<dbReference type="Proteomes" id="UP000607559">
    <property type="component" value="Unassembled WGS sequence"/>
</dbReference>
<dbReference type="Pfam" id="PF13715">
    <property type="entry name" value="CarbopepD_reg_2"/>
    <property type="match status" value="1"/>
</dbReference>
<dbReference type="InterPro" id="IPR008969">
    <property type="entry name" value="CarboxyPept-like_regulatory"/>
</dbReference>
<feature type="domain" description="TonB-dependent receptor plug" evidence="8">
    <location>
        <begin position="208"/>
        <end position="313"/>
    </location>
</feature>
<evidence type="ECO:0000256" key="4">
    <source>
        <dbReference type="ARBA" id="ARBA00022692"/>
    </source>
</evidence>
<proteinExistence type="inferred from homology"/>
<dbReference type="InterPro" id="IPR037066">
    <property type="entry name" value="Plug_dom_sf"/>
</dbReference>
<evidence type="ECO:0000256" key="1">
    <source>
        <dbReference type="ARBA" id="ARBA00004571"/>
    </source>
</evidence>
<dbReference type="RefSeq" id="WP_229689052.1">
    <property type="nucleotide sequence ID" value="NZ_BMJC01000005.1"/>
</dbReference>
<reference evidence="9" key="2">
    <citation type="submission" date="2020-09" db="EMBL/GenBank/DDBJ databases">
        <authorList>
            <person name="Sun Q."/>
            <person name="Zhou Y."/>
        </authorList>
    </citation>
    <scope>NUCLEOTIDE SEQUENCE</scope>
    <source>
        <strain evidence="9">CGMCC 1.15448</strain>
    </source>
</reference>
<dbReference type="NCBIfam" id="TIGR04056">
    <property type="entry name" value="OMP_RagA_SusC"/>
    <property type="match status" value="1"/>
</dbReference>
<dbReference type="PROSITE" id="PS52016">
    <property type="entry name" value="TONB_DEPENDENT_REC_3"/>
    <property type="match status" value="1"/>
</dbReference>
<dbReference type="InterPro" id="IPR039426">
    <property type="entry name" value="TonB-dep_rcpt-like"/>
</dbReference>
<keyword evidence="3 7" id="KW-1134">Transmembrane beta strand</keyword>
<evidence type="ECO:0000256" key="5">
    <source>
        <dbReference type="ARBA" id="ARBA00023136"/>
    </source>
</evidence>
<evidence type="ECO:0000313" key="10">
    <source>
        <dbReference type="Proteomes" id="UP000607559"/>
    </source>
</evidence>
<comment type="subcellular location">
    <subcellularLocation>
        <location evidence="1 7">Cell outer membrane</location>
        <topology evidence="1 7">Multi-pass membrane protein</topology>
    </subcellularLocation>
</comment>
<dbReference type="SUPFAM" id="SSF49464">
    <property type="entry name" value="Carboxypeptidase regulatory domain-like"/>
    <property type="match status" value="1"/>
</dbReference>
<keyword evidence="2 7" id="KW-0813">Transport</keyword>
<evidence type="ECO:0000256" key="6">
    <source>
        <dbReference type="ARBA" id="ARBA00023237"/>
    </source>
</evidence>
<dbReference type="EMBL" id="BMJC01000005">
    <property type="protein sequence ID" value="GGB16891.1"/>
    <property type="molecule type" value="Genomic_DNA"/>
</dbReference>
<accession>A0A8J2XTF4</accession>
<dbReference type="InterPro" id="IPR018247">
    <property type="entry name" value="EF_Hand_1_Ca_BS"/>
</dbReference>
<evidence type="ECO:0000256" key="7">
    <source>
        <dbReference type="PROSITE-ProRule" id="PRU01360"/>
    </source>
</evidence>
<reference evidence="9" key="1">
    <citation type="journal article" date="2014" name="Int. J. Syst. Evol. Microbiol.">
        <title>Complete genome sequence of Corynebacterium casei LMG S-19264T (=DSM 44701T), isolated from a smear-ripened cheese.</title>
        <authorList>
            <consortium name="US DOE Joint Genome Institute (JGI-PGF)"/>
            <person name="Walter F."/>
            <person name="Albersmeier A."/>
            <person name="Kalinowski J."/>
            <person name="Ruckert C."/>
        </authorList>
    </citation>
    <scope>NUCLEOTIDE SEQUENCE</scope>
    <source>
        <strain evidence="9">CGMCC 1.15448</strain>
    </source>
</reference>
<dbReference type="Pfam" id="PF07715">
    <property type="entry name" value="Plug"/>
    <property type="match status" value="1"/>
</dbReference>
<keyword evidence="10" id="KW-1185">Reference proteome</keyword>
<dbReference type="GO" id="GO:0009279">
    <property type="term" value="C:cell outer membrane"/>
    <property type="evidence" value="ECO:0007669"/>
    <property type="project" value="UniProtKB-SubCell"/>
</dbReference>